<evidence type="ECO:0000256" key="1">
    <source>
        <dbReference type="SAM" id="Phobius"/>
    </source>
</evidence>
<keyword evidence="1" id="KW-0812">Transmembrane</keyword>
<dbReference type="RefSeq" id="WP_116670320.1">
    <property type="nucleotide sequence ID" value="NZ_MZGU01000007.1"/>
</dbReference>
<dbReference type="AlphaFoldDB" id="A0A2U1S5K1"/>
<comment type="caution">
    <text evidence="2">The sequence shown here is derived from an EMBL/GenBank/DDBJ whole genome shotgun (WGS) entry which is preliminary data.</text>
</comment>
<keyword evidence="1" id="KW-1133">Transmembrane helix</keyword>
<sequence>MDEKGFSSVEILVVLILLLLAIGVILEFTQESSEKLSTAISEGNLEKITTEACDNLINNPGSPKNWNELRQKENVIAGLAILNEDNKTIPNSVSFEKFLAIGKDYNKLINENIFKNQVKSSMILTPFNENIEQKTWGSSVTSENIFSINRIVTCDFYKKFSINSFQNNGKCNQYHIGEHSCNYFKIFKSYLKTTDYYLLFDENSYNDVYYSLDTTLIPSISKKVTNDVIKLNNEIESKLIFSEDGIVFVHTNKEDVKAVIIGVPKDFDKKYLKYDYFISNQCKFTIKTSY</sequence>
<reference evidence="2 3" key="1">
    <citation type="submission" date="2017-03" db="EMBL/GenBank/DDBJ databases">
        <title>Genome sequence of Methanobrevibacter wosei.</title>
        <authorList>
            <person name="Poehlein A."/>
            <person name="Seedorf H."/>
            <person name="Daniel R."/>
        </authorList>
    </citation>
    <scope>NUCLEOTIDE SEQUENCE [LARGE SCALE GENOMIC DNA]</scope>
    <source>
        <strain evidence="2 3">DSM 11979</strain>
    </source>
</reference>
<evidence type="ECO:0000313" key="3">
    <source>
        <dbReference type="Proteomes" id="UP000245577"/>
    </source>
</evidence>
<proteinExistence type="predicted"/>
<keyword evidence="3" id="KW-1185">Reference proteome</keyword>
<protein>
    <submittedName>
        <fullName evidence="2">Uncharacterized protein</fullName>
    </submittedName>
</protein>
<organism evidence="2 3">
    <name type="scientific">Methanobrevibacter woesei</name>
    <dbReference type="NCBI Taxonomy" id="190976"/>
    <lineage>
        <taxon>Archaea</taxon>
        <taxon>Methanobacteriati</taxon>
        <taxon>Methanobacteriota</taxon>
        <taxon>Methanomada group</taxon>
        <taxon>Methanobacteria</taxon>
        <taxon>Methanobacteriales</taxon>
        <taxon>Methanobacteriaceae</taxon>
        <taxon>Methanobrevibacter</taxon>
    </lineage>
</organism>
<keyword evidence="1" id="KW-0472">Membrane</keyword>
<accession>A0A2U1S5K1</accession>
<evidence type="ECO:0000313" key="2">
    <source>
        <dbReference type="EMBL" id="PWB84777.1"/>
    </source>
</evidence>
<dbReference type="OrthoDB" id="85914at2157"/>
<name>A0A2U1S5K1_9EURY</name>
<feature type="transmembrane region" description="Helical" evidence="1">
    <location>
        <begin position="6"/>
        <end position="26"/>
    </location>
</feature>
<gene>
    <name evidence="2" type="ORF">MBBWO_15430</name>
</gene>
<dbReference type="EMBL" id="MZGU01000007">
    <property type="protein sequence ID" value="PWB84777.1"/>
    <property type="molecule type" value="Genomic_DNA"/>
</dbReference>
<dbReference type="Proteomes" id="UP000245577">
    <property type="component" value="Unassembled WGS sequence"/>
</dbReference>